<keyword evidence="1" id="KW-1133">Transmembrane helix</keyword>
<dbReference type="FunFam" id="3.40.720.10:FF:000017">
    <property type="entry name" value="Predicted protein"/>
    <property type="match status" value="1"/>
</dbReference>
<dbReference type="AlphaFoldDB" id="A0A8B6GYZ6"/>
<keyword evidence="1" id="KW-0812">Transmembrane</keyword>
<evidence type="ECO:0000313" key="3">
    <source>
        <dbReference type="Proteomes" id="UP000596742"/>
    </source>
</evidence>
<evidence type="ECO:0000313" key="2">
    <source>
        <dbReference type="EMBL" id="VDI71827.1"/>
    </source>
</evidence>
<comment type="caution">
    <text evidence="2">The sequence shown here is derived from an EMBL/GenBank/DDBJ whole genome shotgun (WGS) entry which is preliminary data.</text>
</comment>
<sequence length="647" mass="75276">MTPSCVSTIHVFCSCHMNRKCRILFVMIVFVPFFLFVTVYYNWPVFHVFINQDIMSPCVLPQFDFYDSSIANFFWKPDPVKCEPWDALMLIDSEGMLQFNSSAVKASGYDDLKCVYKKVVRVGDFNVTFTEETVFKKPVYIPHDIIYVQCKQNDKLVYDNLHFHIDYKSILQQKHLGTENQDELSIYMFGLDSLSHLLAERKMPLTMNYLRDNLGAYILNGYTKVGDNSHPNLVALYTGTTGGSELPGVNIDTMPFVWKNFSVKGYVDMYCEDWPSIGTFTNFTGPPANHYFRPFFLAAEKIRTQSIRNVRRLLLFLEHHNFRLKDVSFLCFGNTPKHQLVIDYYKRFIESYGNKKKIAVSFLNEIGHDFLNFYEHGDRDTMELFKWMKASKKLDNGVIVLYADHGPRYSEIQNTGIGRVTSMMPTLAIYIPKQIRNRFPHLHANLMKNIERLTTPFDVHETLMDILNKNFQVQKPVDIHKSVPRGISLFREIPESRSCNQAGIPEHYCPCYSSKYIDIKDPVVKEVSLYIVNKINHILEHDFHRCAKLTLKTTHRASLVKSNFVRDKAVEEWSLRTFVYTSSEDRRYLIALDTFPSNGKFEATVQYNGKSDMKLLGDISRINKYGNQSSCIPDIRDRLKLYCFCIK</sequence>
<dbReference type="CDD" id="cd16021">
    <property type="entry name" value="ALP_like"/>
    <property type="match status" value="1"/>
</dbReference>
<dbReference type="InterPro" id="IPR017850">
    <property type="entry name" value="Alkaline_phosphatase_core_sf"/>
</dbReference>
<dbReference type="GO" id="GO:0005615">
    <property type="term" value="C:extracellular space"/>
    <property type="evidence" value="ECO:0007669"/>
    <property type="project" value="TreeGrafter"/>
</dbReference>
<reference evidence="2" key="1">
    <citation type="submission" date="2018-11" db="EMBL/GenBank/DDBJ databases">
        <authorList>
            <person name="Alioto T."/>
            <person name="Alioto T."/>
        </authorList>
    </citation>
    <scope>NUCLEOTIDE SEQUENCE</scope>
</reference>
<dbReference type="PANTHER" id="PTHR10974:SF1">
    <property type="entry name" value="FI08016P-RELATED"/>
    <property type="match status" value="1"/>
</dbReference>
<dbReference type="EMBL" id="UYJE01009271">
    <property type="protein sequence ID" value="VDI71827.1"/>
    <property type="molecule type" value="Genomic_DNA"/>
</dbReference>
<dbReference type="PANTHER" id="PTHR10974">
    <property type="entry name" value="FI08016P-RELATED"/>
    <property type="match status" value="1"/>
</dbReference>
<protein>
    <submittedName>
        <fullName evidence="2">Uncharacterized protein</fullName>
    </submittedName>
</protein>
<feature type="transmembrane region" description="Helical" evidence="1">
    <location>
        <begin position="23"/>
        <end position="43"/>
    </location>
</feature>
<evidence type="ECO:0000256" key="1">
    <source>
        <dbReference type="SAM" id="Phobius"/>
    </source>
</evidence>
<organism evidence="2 3">
    <name type="scientific">Mytilus galloprovincialis</name>
    <name type="common">Mediterranean mussel</name>
    <dbReference type="NCBI Taxonomy" id="29158"/>
    <lineage>
        <taxon>Eukaryota</taxon>
        <taxon>Metazoa</taxon>
        <taxon>Spiralia</taxon>
        <taxon>Lophotrochozoa</taxon>
        <taxon>Mollusca</taxon>
        <taxon>Bivalvia</taxon>
        <taxon>Autobranchia</taxon>
        <taxon>Pteriomorphia</taxon>
        <taxon>Mytilida</taxon>
        <taxon>Mytiloidea</taxon>
        <taxon>Mytilidae</taxon>
        <taxon>Mytilinae</taxon>
        <taxon>Mytilus</taxon>
    </lineage>
</organism>
<dbReference type="Pfam" id="PF02995">
    <property type="entry name" value="DUF229"/>
    <property type="match status" value="1"/>
</dbReference>
<dbReference type="Gene3D" id="3.40.720.10">
    <property type="entry name" value="Alkaline Phosphatase, subunit A"/>
    <property type="match status" value="1"/>
</dbReference>
<keyword evidence="3" id="KW-1185">Reference proteome</keyword>
<dbReference type="Proteomes" id="UP000596742">
    <property type="component" value="Unassembled WGS sequence"/>
</dbReference>
<name>A0A8B6GYZ6_MYTGA</name>
<accession>A0A8B6GYZ6</accession>
<dbReference type="OrthoDB" id="413313at2759"/>
<proteinExistence type="predicted"/>
<keyword evidence="1" id="KW-0472">Membrane</keyword>
<gene>
    <name evidence="2" type="ORF">MGAL_10B046280</name>
</gene>
<dbReference type="InterPro" id="IPR004245">
    <property type="entry name" value="DUF229"/>
</dbReference>
<dbReference type="SUPFAM" id="SSF53649">
    <property type="entry name" value="Alkaline phosphatase-like"/>
    <property type="match status" value="1"/>
</dbReference>